<dbReference type="PANTHER" id="PTHR30354:SF26">
    <property type="entry name" value="TRANSPORTER, PUTATIVE-RELATED"/>
    <property type="match status" value="1"/>
</dbReference>
<dbReference type="EMBL" id="FLUQ01000001">
    <property type="protein sequence ID" value="SBV92710.1"/>
    <property type="molecule type" value="Genomic_DNA"/>
</dbReference>
<accession>A0A212IZU5</accession>
<feature type="transmembrane region" description="Helical" evidence="6">
    <location>
        <begin position="54"/>
        <end position="73"/>
    </location>
</feature>
<feature type="transmembrane region" description="Helical" evidence="6">
    <location>
        <begin position="254"/>
        <end position="272"/>
    </location>
</feature>
<feature type="transmembrane region" description="Helical" evidence="6">
    <location>
        <begin position="25"/>
        <end position="42"/>
    </location>
</feature>
<keyword evidence="4 6" id="KW-1133">Transmembrane helix</keyword>
<gene>
    <name evidence="8" type="primary">citN</name>
    <name evidence="8" type="ORF">KL86DPRO_10407</name>
</gene>
<evidence type="ECO:0000256" key="6">
    <source>
        <dbReference type="SAM" id="Phobius"/>
    </source>
</evidence>
<evidence type="ECO:0000256" key="5">
    <source>
        <dbReference type="ARBA" id="ARBA00023136"/>
    </source>
</evidence>
<dbReference type="Pfam" id="PF03600">
    <property type="entry name" value="CitMHS"/>
    <property type="match status" value="1"/>
</dbReference>
<dbReference type="InterPro" id="IPR003474">
    <property type="entry name" value="Glcn_transporter"/>
</dbReference>
<sequence>MLAATGLVIITCVLLGIMSKKLSPVAALISIPFIGALFLGFTPTQTSHFILDGLRSIIPVTAMIVFAILYFGVVSDAGMLDPIVTGILKVVGCKPPRITLGTALLALIIHLDGSGAVTIMLTVPVFLPLYDRLGMDRRILACIIAMATGTNFLPWIGAQVRSSIVLEVTPMDIYLPLIPVHVIGLIGVFSLAYWFGKREEKRLGLNAVGCQVEPLPYKLTEEQKAIRRPRLFWLNLLLTLAVFSSMLFRLVDAAVAFMIGVALALTLNYRGVDRQMARIDAHARTALMLGSVLMSAGAFVGIMKQTGVITAMAKALVAAIPQGMEHALPLLVAIVSMPMSLVFDPDSFYFGILPVLTAAYRELGGDPIVVARAAILGVHTTGYGVSPLTPSCLLLVGMTRLSLADHQRFSFFYLWGCSLLMVAASVLLGILPL</sequence>
<evidence type="ECO:0000313" key="8">
    <source>
        <dbReference type="EMBL" id="SBV92710.1"/>
    </source>
</evidence>
<dbReference type="InterPro" id="IPR014738">
    <property type="entry name" value="Citrate_transporter"/>
</dbReference>
<dbReference type="GO" id="GO:0015137">
    <property type="term" value="F:citrate transmembrane transporter activity"/>
    <property type="evidence" value="ECO:0007669"/>
    <property type="project" value="InterPro"/>
</dbReference>
<dbReference type="GO" id="GO:0015128">
    <property type="term" value="F:gluconate transmembrane transporter activity"/>
    <property type="evidence" value="ECO:0007669"/>
    <property type="project" value="InterPro"/>
</dbReference>
<name>A0A212IZU5_9DELT</name>
<feature type="transmembrane region" description="Helical" evidence="6">
    <location>
        <begin position="410"/>
        <end position="431"/>
    </location>
</feature>
<feature type="transmembrane region" description="Helical" evidence="6">
    <location>
        <begin position="104"/>
        <end position="127"/>
    </location>
</feature>
<dbReference type="AlphaFoldDB" id="A0A212IZU5"/>
<dbReference type="PANTHER" id="PTHR30354">
    <property type="entry name" value="GNT FAMILY GLUCONATE TRANSPORTER"/>
    <property type="match status" value="1"/>
</dbReference>
<dbReference type="GO" id="GO:0005886">
    <property type="term" value="C:plasma membrane"/>
    <property type="evidence" value="ECO:0007669"/>
    <property type="project" value="TreeGrafter"/>
</dbReference>
<evidence type="ECO:0000256" key="4">
    <source>
        <dbReference type="ARBA" id="ARBA00022989"/>
    </source>
</evidence>
<feature type="domain" description="Citrate transporter-like" evidence="7">
    <location>
        <begin position="15"/>
        <end position="374"/>
    </location>
</feature>
<proteinExistence type="predicted"/>
<keyword evidence="5 6" id="KW-0472">Membrane</keyword>
<evidence type="ECO:0000256" key="3">
    <source>
        <dbReference type="ARBA" id="ARBA00022692"/>
    </source>
</evidence>
<keyword evidence="2" id="KW-0813">Transport</keyword>
<feature type="transmembrane region" description="Helical" evidence="6">
    <location>
        <begin position="139"/>
        <end position="158"/>
    </location>
</feature>
<feature type="transmembrane region" description="Helical" evidence="6">
    <location>
        <begin position="231"/>
        <end position="248"/>
    </location>
</feature>
<feature type="transmembrane region" description="Helical" evidence="6">
    <location>
        <begin position="284"/>
        <end position="303"/>
    </location>
</feature>
<evidence type="ECO:0000256" key="1">
    <source>
        <dbReference type="ARBA" id="ARBA00004141"/>
    </source>
</evidence>
<feature type="transmembrane region" description="Helical" evidence="6">
    <location>
        <begin position="173"/>
        <end position="195"/>
    </location>
</feature>
<comment type="subcellular location">
    <subcellularLocation>
        <location evidence="1">Membrane</location>
        <topology evidence="1">Multi-pass membrane protein</topology>
    </subcellularLocation>
</comment>
<dbReference type="InterPro" id="IPR004680">
    <property type="entry name" value="Cit_transptr-like_dom"/>
</dbReference>
<evidence type="ECO:0000259" key="7">
    <source>
        <dbReference type="Pfam" id="PF03600"/>
    </source>
</evidence>
<reference evidence="8" key="1">
    <citation type="submission" date="2016-04" db="EMBL/GenBank/DDBJ databases">
        <authorList>
            <person name="Evans L.H."/>
            <person name="Alamgir A."/>
            <person name="Owens N."/>
            <person name="Weber N.D."/>
            <person name="Virtaneva K."/>
            <person name="Barbian K."/>
            <person name="Babar A."/>
            <person name="Rosenke K."/>
        </authorList>
    </citation>
    <scope>NUCLEOTIDE SEQUENCE</scope>
    <source>
        <strain evidence="8">86</strain>
    </source>
</reference>
<dbReference type="NCBIfam" id="TIGR00784">
    <property type="entry name" value="citMHS"/>
    <property type="match status" value="1"/>
</dbReference>
<protein>
    <submittedName>
        <fullName evidence="8">Citrate transporter</fullName>
    </submittedName>
</protein>
<organism evidence="8">
    <name type="scientific">uncultured delta proteobacterium</name>
    <dbReference type="NCBI Taxonomy" id="34034"/>
    <lineage>
        <taxon>Bacteria</taxon>
        <taxon>Deltaproteobacteria</taxon>
        <taxon>environmental samples</taxon>
    </lineage>
</organism>
<evidence type="ECO:0000256" key="2">
    <source>
        <dbReference type="ARBA" id="ARBA00022448"/>
    </source>
</evidence>
<keyword evidence="3 6" id="KW-0812">Transmembrane</keyword>